<feature type="compositionally biased region" description="Low complexity" evidence="1">
    <location>
        <begin position="13"/>
        <end position="26"/>
    </location>
</feature>
<dbReference type="AlphaFoldDB" id="A0A4R8L8F6"/>
<proteinExistence type="predicted"/>
<dbReference type="RefSeq" id="WP_134196559.1">
    <property type="nucleotide sequence ID" value="NZ_JBHLUW010000024.1"/>
</dbReference>
<feature type="domain" description="Aldehyde oxidase/xanthine dehydrogenase a/b hammerhead" evidence="2">
    <location>
        <begin position="38"/>
        <end position="152"/>
    </location>
</feature>
<dbReference type="Pfam" id="PF20256">
    <property type="entry name" value="MoCoBD_2"/>
    <property type="match status" value="1"/>
</dbReference>
<dbReference type="InterPro" id="IPR008274">
    <property type="entry name" value="AldOxase/xan_DH_MoCoBD1"/>
</dbReference>
<protein>
    <submittedName>
        <fullName evidence="3">Xanthine dehydrogenase molybdenum binding subunit apoprotein</fullName>
    </submittedName>
</protein>
<dbReference type="InterPro" id="IPR016208">
    <property type="entry name" value="Ald_Oxase/xanthine_DH-like"/>
</dbReference>
<dbReference type="InterPro" id="IPR037165">
    <property type="entry name" value="AldOxase/xan_DH_Mopterin-bd_sf"/>
</dbReference>
<feature type="compositionally biased region" description="Basic and acidic residues" evidence="1">
    <location>
        <begin position="1"/>
        <end position="12"/>
    </location>
</feature>
<dbReference type="EMBL" id="SORE01000028">
    <property type="protein sequence ID" value="TDY39056.1"/>
    <property type="molecule type" value="Genomic_DNA"/>
</dbReference>
<dbReference type="SUPFAM" id="SSF54665">
    <property type="entry name" value="CO dehydrogenase molybdoprotein N-domain-like"/>
    <property type="match status" value="1"/>
</dbReference>
<dbReference type="PANTHER" id="PTHR11908">
    <property type="entry name" value="XANTHINE DEHYDROGENASE"/>
    <property type="match status" value="1"/>
</dbReference>
<evidence type="ECO:0000259" key="2">
    <source>
        <dbReference type="SMART" id="SM01008"/>
    </source>
</evidence>
<dbReference type="Gene3D" id="3.90.1170.50">
    <property type="entry name" value="Aldehyde oxidase/xanthine dehydrogenase, a/b hammerhead"/>
    <property type="match status" value="1"/>
</dbReference>
<feature type="region of interest" description="Disordered" evidence="1">
    <location>
        <begin position="1"/>
        <end position="32"/>
    </location>
</feature>
<reference evidence="3 4" key="1">
    <citation type="submission" date="2019-03" db="EMBL/GenBank/DDBJ databases">
        <title>Genomic Encyclopedia of Type Strains, Phase III (KMG-III): the genomes of soil and plant-associated and newly described type strains.</title>
        <authorList>
            <person name="Whitman W."/>
        </authorList>
    </citation>
    <scope>NUCLEOTIDE SEQUENCE [LARGE SCALE GENOMIC DNA]</scope>
    <source>
        <strain evidence="3 4">LMG 29544</strain>
    </source>
</reference>
<dbReference type="InterPro" id="IPR000674">
    <property type="entry name" value="Ald_Oxase/Xan_DH_a/b"/>
</dbReference>
<gene>
    <name evidence="3" type="ORF">BX592_12860</name>
</gene>
<dbReference type="GO" id="GO:0005506">
    <property type="term" value="F:iron ion binding"/>
    <property type="evidence" value="ECO:0007669"/>
    <property type="project" value="InterPro"/>
</dbReference>
<dbReference type="Gene3D" id="3.30.365.10">
    <property type="entry name" value="Aldehyde oxidase/xanthine dehydrogenase, molybdopterin binding domain"/>
    <property type="match status" value="4"/>
</dbReference>
<evidence type="ECO:0000313" key="4">
    <source>
        <dbReference type="Proteomes" id="UP000295509"/>
    </source>
</evidence>
<dbReference type="SMART" id="SM01008">
    <property type="entry name" value="Ald_Xan_dh_C"/>
    <property type="match status" value="1"/>
</dbReference>
<dbReference type="GO" id="GO:0016491">
    <property type="term" value="F:oxidoreductase activity"/>
    <property type="evidence" value="ECO:0007669"/>
    <property type="project" value="InterPro"/>
</dbReference>
<evidence type="ECO:0000256" key="1">
    <source>
        <dbReference type="SAM" id="MobiDB-lite"/>
    </source>
</evidence>
<organism evidence="3 4">
    <name type="scientific">Paraburkholderia rhizosphaerae</name>
    <dbReference type="NCBI Taxonomy" id="480658"/>
    <lineage>
        <taxon>Bacteria</taxon>
        <taxon>Pseudomonadati</taxon>
        <taxon>Pseudomonadota</taxon>
        <taxon>Betaproteobacteria</taxon>
        <taxon>Burkholderiales</taxon>
        <taxon>Burkholderiaceae</taxon>
        <taxon>Paraburkholderia</taxon>
    </lineage>
</organism>
<dbReference type="SUPFAM" id="SSF56003">
    <property type="entry name" value="Molybdenum cofactor-binding domain"/>
    <property type="match status" value="1"/>
</dbReference>
<dbReference type="Pfam" id="PF01315">
    <property type="entry name" value="Ald_Xan_dh_C"/>
    <property type="match status" value="1"/>
</dbReference>
<comment type="caution">
    <text evidence="3">The sequence shown here is derived from an EMBL/GenBank/DDBJ whole genome shotgun (WGS) entry which is preliminary data.</text>
</comment>
<evidence type="ECO:0000313" key="3">
    <source>
        <dbReference type="EMBL" id="TDY39056.1"/>
    </source>
</evidence>
<dbReference type="InterPro" id="IPR046867">
    <property type="entry name" value="AldOxase/xan_DH_MoCoBD2"/>
</dbReference>
<accession>A0A4R8L8F6</accession>
<dbReference type="PANTHER" id="PTHR11908:SF153">
    <property type="entry name" value="DEHYDROGENASE"/>
    <property type="match status" value="1"/>
</dbReference>
<dbReference type="InterPro" id="IPR036856">
    <property type="entry name" value="Ald_Oxase/Xan_DH_a/b_sf"/>
</dbReference>
<dbReference type="Proteomes" id="UP000295509">
    <property type="component" value="Unassembled WGS sequence"/>
</dbReference>
<dbReference type="OrthoDB" id="221297at2"/>
<sequence>MTVEEIANRRAADAGATDDATRTTGTPVNRVDGTQKVTGAARYAGEFAADGLLYGFVVSSTIASGRVLSIDTSAALETPGVLLVLTHENRGELPLMDAYYKDAIAPGGMPFRPLWDDRIWYSGQPVALVVAQSLELARHAASRVNVRYEHTPHCTELDRVIGDAYPPSQDKGGFEPPPPPRGDAADAYAHAPVRVNEFYTTPIEFHNPMEMHGCTVVPDSAGRLTVYEKTQGVQNTHQYLTKLFGFNADDVRVVSPFVGGAFGSGLRPQYHLTLAVMAALDLKRPVRVTLTRQQMFTFAHRPQSIQRVVLAAARNGRLAAVVHEAVAETSLYEDYCDVIVNWAGRLYACDNVRLGYKVAKLNLPTPGDMRAPGATQGLFPLEAAMDELAVALRMDPLRLRLINYAERDANKDLPFSSKALRECYERGAARFGWAARPLAPRSMRDRNEMVGWGMATGIWEALQVPASARVVITRDGRAHVSSSTADIGTGTYTAMTQIAADALHAPLDTVRFELGDSTLPQAPVEGGSFTVSSVGSAVHAACTQLHERLVALAREYGGPSFAQAGAGEVRRDGADLICGAGDDHRVSIDELMTRAGVNQLEEQATVKPEERQKQYSMGTHSAVFAEVRVDEALGIARVTRVVSAVAAGRIVNPKTAANQIAGGVVWGIGMALQEEAQIDHTFGRVMNHDLAGYHFPVNADVHDIDVLFVDEEDDVVNPLGVKGVGEIGVVGVAAAIANAIWHATGKRIRDLPITPDKLLA</sequence>
<dbReference type="Pfam" id="PF02738">
    <property type="entry name" value="MoCoBD_1"/>
    <property type="match status" value="1"/>
</dbReference>
<name>A0A4R8L8F6_9BURK</name>
<keyword evidence="4" id="KW-1185">Reference proteome</keyword>